<dbReference type="PATRIC" id="fig|1030009.3.peg.2168"/>
<evidence type="ECO:0000259" key="1">
    <source>
        <dbReference type="PROSITE" id="PS50943"/>
    </source>
</evidence>
<dbReference type="InterPro" id="IPR010982">
    <property type="entry name" value="Lambda_DNA-bd_dom_sf"/>
</dbReference>
<dbReference type="Pfam" id="PF01381">
    <property type="entry name" value="HTH_3"/>
    <property type="match status" value="1"/>
</dbReference>
<reference evidence="2 3" key="1">
    <citation type="journal article" date="2011" name="J. Bacteriol.">
        <title>Genome sequence of the nonpathogenic Listeria monocytogenes serovar 4a strain M7.</title>
        <authorList>
            <person name="Chen J."/>
            <person name="Xia Y."/>
            <person name="Cheng C."/>
            <person name="Fang C."/>
            <person name="Shan Y."/>
            <person name="Jin G."/>
            <person name="Fang W."/>
        </authorList>
    </citation>
    <scope>NUCLEOTIDE SEQUENCE [LARGE SCALE GENOMIC DNA]</scope>
    <source>
        <strain evidence="2 3">M7</strain>
    </source>
</reference>
<dbReference type="EMBL" id="CP002816">
    <property type="protein sequence ID" value="AEH93187.1"/>
    <property type="molecule type" value="Genomic_DNA"/>
</dbReference>
<evidence type="ECO:0000313" key="3">
    <source>
        <dbReference type="Proteomes" id="UP000000486"/>
    </source>
</evidence>
<dbReference type="HOGENOM" id="CLU_1341913_0_0_9"/>
<dbReference type="Gene3D" id="1.10.260.40">
    <property type="entry name" value="lambda repressor-like DNA-binding domains"/>
    <property type="match status" value="1"/>
</dbReference>
<dbReference type="SUPFAM" id="SSF47413">
    <property type="entry name" value="lambda repressor-like DNA-binding domains"/>
    <property type="match status" value="1"/>
</dbReference>
<proteinExistence type="predicted"/>
<dbReference type="GO" id="GO:0003677">
    <property type="term" value="F:DNA binding"/>
    <property type="evidence" value="ECO:0007669"/>
    <property type="project" value="InterPro"/>
</dbReference>
<evidence type="ECO:0000313" key="2">
    <source>
        <dbReference type="EMBL" id="AEH93187.1"/>
    </source>
</evidence>
<dbReference type="RefSeq" id="WP_012580961.1">
    <property type="nucleotide sequence ID" value="NC_017537.1"/>
</dbReference>
<name>A0A0E0UXK2_LISMM</name>
<dbReference type="InterPro" id="IPR001387">
    <property type="entry name" value="Cro/C1-type_HTH"/>
</dbReference>
<dbReference type="CDD" id="cd00093">
    <property type="entry name" value="HTH_XRE"/>
    <property type="match status" value="1"/>
</dbReference>
<dbReference type="PROSITE" id="PS50943">
    <property type="entry name" value="HTH_CROC1"/>
    <property type="match status" value="1"/>
</dbReference>
<protein>
    <submittedName>
        <fullName evidence="2">Transcriptional regulator, xre family</fullName>
    </submittedName>
</protein>
<accession>A0A0E0UXK2</accession>
<dbReference type="SMART" id="SM00530">
    <property type="entry name" value="HTH_XRE"/>
    <property type="match status" value="1"/>
</dbReference>
<sequence length="204" mass="23142">MSDLGKELLNLRVKLGLSLREAKEKTGLSHNYIRKLELGFDPSTKTPIEPSVETLKKISLGYGISFDKLMQLANYSSSIEKNEVIATKVPIYKTLHDMKSKKETNDFRLYKQELVSKNAILVEVSNPSLSKFNSNSLLLLEPYEDSFKGELVLLTTDSKIIIGHINLFNDKELQLKPIDSESTVTIKKDLIMIWKIVEVIQLIS</sequence>
<dbReference type="KEGG" id="lmq:LMM7_2182"/>
<organism evidence="2 3">
    <name type="scientific">Listeria monocytogenes serotype 4a (strain M7)</name>
    <dbReference type="NCBI Taxonomy" id="1030009"/>
    <lineage>
        <taxon>Bacteria</taxon>
        <taxon>Bacillati</taxon>
        <taxon>Bacillota</taxon>
        <taxon>Bacilli</taxon>
        <taxon>Bacillales</taxon>
        <taxon>Listeriaceae</taxon>
        <taxon>Listeria</taxon>
    </lineage>
</organism>
<dbReference type="Proteomes" id="UP000000486">
    <property type="component" value="Chromosome"/>
</dbReference>
<feature type="domain" description="HTH cro/C1-type" evidence="1">
    <location>
        <begin position="8"/>
        <end position="69"/>
    </location>
</feature>
<gene>
    <name evidence="2" type="ordered locus">LMM7_2182</name>
</gene>
<dbReference type="AlphaFoldDB" id="A0A0E0UXK2"/>